<accession>T0PXQ0</accession>
<evidence type="ECO:0000256" key="1">
    <source>
        <dbReference type="SAM" id="MobiDB-lite"/>
    </source>
</evidence>
<dbReference type="VEuPathDB" id="FungiDB:SDRG_11901"/>
<dbReference type="InParanoid" id="T0PXQ0"/>
<dbReference type="InterPro" id="IPR051888">
    <property type="entry name" value="UPF0148_domain"/>
</dbReference>
<evidence type="ECO:0000313" key="3">
    <source>
        <dbReference type="Proteomes" id="UP000030762"/>
    </source>
</evidence>
<sequence>MSESDMVSNRMSEKMLLGWALLAETCPVDECYTPLMSTKKQAHKVYCVKCERWFSTELAAKNETTKVPEPKAPEPKVEAVKVEAPWQESEAEAAAYREKKKKRDAASAKMGEKMLQGWTLLGLHCPVPECLMPLMRSREGQMYCVNCEQYVMTEEEMAAHTQTTTETSAVSEASSAPPSPVVAPKHTPPPPPTSPLAKRRALSVPNEFDFAAMNRMAIDVLYEKMDTALGQLEAATKPKDAAEIAKLVRELAKAIKALQSLGDEA</sequence>
<keyword evidence="3" id="KW-1185">Reference proteome</keyword>
<dbReference type="eggNOG" id="ENOG502S87J">
    <property type="taxonomic scope" value="Eukaryota"/>
</dbReference>
<dbReference type="AlphaFoldDB" id="T0PXQ0"/>
<dbReference type="InterPro" id="IPR009563">
    <property type="entry name" value="SSSCA1"/>
</dbReference>
<dbReference type="Pfam" id="PF06677">
    <property type="entry name" value="Auto_anti-p27"/>
    <property type="match status" value="2"/>
</dbReference>
<organism evidence="2 3">
    <name type="scientific">Saprolegnia diclina (strain VS20)</name>
    <dbReference type="NCBI Taxonomy" id="1156394"/>
    <lineage>
        <taxon>Eukaryota</taxon>
        <taxon>Sar</taxon>
        <taxon>Stramenopiles</taxon>
        <taxon>Oomycota</taxon>
        <taxon>Saprolegniomycetes</taxon>
        <taxon>Saprolegniales</taxon>
        <taxon>Saprolegniaceae</taxon>
        <taxon>Saprolegnia</taxon>
    </lineage>
</organism>
<dbReference type="STRING" id="1156394.T0PXQ0"/>
<protein>
    <submittedName>
        <fullName evidence="2">Uncharacterized protein</fullName>
    </submittedName>
</protein>
<dbReference type="OrthoDB" id="28939at2759"/>
<dbReference type="Proteomes" id="UP000030762">
    <property type="component" value="Unassembled WGS sequence"/>
</dbReference>
<evidence type="ECO:0000313" key="2">
    <source>
        <dbReference type="EMBL" id="EQC30324.1"/>
    </source>
</evidence>
<feature type="compositionally biased region" description="Low complexity" evidence="1">
    <location>
        <begin position="159"/>
        <end position="176"/>
    </location>
</feature>
<reference evidence="2 3" key="1">
    <citation type="submission" date="2012-04" db="EMBL/GenBank/DDBJ databases">
        <title>The Genome Sequence of Saprolegnia declina VS20.</title>
        <authorList>
            <consortium name="The Broad Institute Genome Sequencing Platform"/>
            <person name="Russ C."/>
            <person name="Nusbaum C."/>
            <person name="Tyler B."/>
            <person name="van West P."/>
            <person name="Dieguez-Uribeondo J."/>
            <person name="de Bruijn I."/>
            <person name="Tripathy S."/>
            <person name="Jiang R."/>
            <person name="Young S.K."/>
            <person name="Zeng Q."/>
            <person name="Gargeya S."/>
            <person name="Fitzgerald M."/>
            <person name="Haas B."/>
            <person name="Abouelleil A."/>
            <person name="Alvarado L."/>
            <person name="Arachchi H.M."/>
            <person name="Berlin A."/>
            <person name="Chapman S.B."/>
            <person name="Goldberg J."/>
            <person name="Griggs A."/>
            <person name="Gujja S."/>
            <person name="Hansen M."/>
            <person name="Howarth C."/>
            <person name="Imamovic A."/>
            <person name="Larimer J."/>
            <person name="McCowen C."/>
            <person name="Montmayeur A."/>
            <person name="Murphy C."/>
            <person name="Neiman D."/>
            <person name="Pearson M."/>
            <person name="Priest M."/>
            <person name="Roberts A."/>
            <person name="Saif S."/>
            <person name="Shea T."/>
            <person name="Sisk P."/>
            <person name="Sykes S."/>
            <person name="Wortman J."/>
            <person name="Nusbaum C."/>
            <person name="Birren B."/>
        </authorList>
    </citation>
    <scope>NUCLEOTIDE SEQUENCE [LARGE SCALE GENOMIC DNA]</scope>
    <source>
        <strain evidence="2 3">VS20</strain>
    </source>
</reference>
<dbReference type="PANTHER" id="PTHR16537:SF1">
    <property type="entry name" value="PROTEIN ZNRD2"/>
    <property type="match status" value="1"/>
</dbReference>
<proteinExistence type="predicted"/>
<feature type="region of interest" description="Disordered" evidence="1">
    <location>
        <begin position="158"/>
        <end position="199"/>
    </location>
</feature>
<dbReference type="PANTHER" id="PTHR16537">
    <property type="entry name" value="SJOEGREN SYNDROME/SCLERODERMA AUTOANTIGEN 1"/>
    <property type="match status" value="1"/>
</dbReference>
<dbReference type="OMA" id="YEKMDTA"/>
<gene>
    <name evidence="2" type="ORF">SDRG_11901</name>
</gene>
<feature type="compositionally biased region" description="Pro residues" evidence="1">
    <location>
        <begin position="177"/>
        <end position="194"/>
    </location>
</feature>
<dbReference type="EMBL" id="JH767176">
    <property type="protein sequence ID" value="EQC30324.1"/>
    <property type="molecule type" value="Genomic_DNA"/>
</dbReference>
<name>T0PXQ0_SAPDV</name>
<dbReference type="RefSeq" id="XP_008616177.1">
    <property type="nucleotide sequence ID" value="XM_008617955.1"/>
</dbReference>
<dbReference type="GeneID" id="19952628"/>